<comment type="caution">
    <text evidence="3">The sequence shown here is derived from an EMBL/GenBank/DDBJ whole genome shotgun (WGS) entry which is preliminary data.</text>
</comment>
<reference evidence="3 4" key="1">
    <citation type="submission" date="2015-09" db="EMBL/GenBank/DDBJ databases">
        <authorList>
            <consortium name="Swine Surveillance"/>
        </authorList>
    </citation>
    <scope>NUCLEOTIDE SEQUENCE [LARGE SCALE GENOMIC DNA]</scope>
    <source>
        <strain evidence="3 4">16</strain>
    </source>
</reference>
<evidence type="ECO:0000259" key="2">
    <source>
        <dbReference type="Pfam" id="PF07331"/>
    </source>
</evidence>
<feature type="transmembrane region" description="Helical" evidence="1">
    <location>
        <begin position="55"/>
        <end position="75"/>
    </location>
</feature>
<dbReference type="InterPro" id="IPR009936">
    <property type="entry name" value="DUF1468"/>
</dbReference>
<feature type="transmembrane region" description="Helical" evidence="1">
    <location>
        <begin position="87"/>
        <end position="116"/>
    </location>
</feature>
<dbReference type="Proteomes" id="UP000048984">
    <property type="component" value="Unassembled WGS sequence"/>
</dbReference>
<dbReference type="STRING" id="665126.ABB55_10365"/>
<feature type="domain" description="DUF1468" evidence="2">
    <location>
        <begin position="22"/>
        <end position="155"/>
    </location>
</feature>
<keyword evidence="4" id="KW-1185">Reference proteome</keyword>
<reference evidence="3 4" key="2">
    <citation type="submission" date="2015-10" db="EMBL/GenBank/DDBJ databases">
        <title>Draft Genome Sequence of Prosthecomicrobium hirschii ATCC 27832.</title>
        <authorList>
            <person name="Daniel J."/>
            <person name="Givan S.A."/>
            <person name="Brun Y.V."/>
            <person name="Brown P.J."/>
        </authorList>
    </citation>
    <scope>NUCLEOTIDE SEQUENCE [LARGE SCALE GENOMIC DNA]</scope>
    <source>
        <strain evidence="3 4">16</strain>
    </source>
</reference>
<keyword evidence="1" id="KW-0812">Transmembrane</keyword>
<evidence type="ECO:0000313" key="4">
    <source>
        <dbReference type="Proteomes" id="UP000048984"/>
    </source>
</evidence>
<dbReference type="AlphaFoldDB" id="A0A0N8GEV5"/>
<feature type="transmembrane region" description="Helical" evidence="1">
    <location>
        <begin position="128"/>
        <end position="146"/>
    </location>
</feature>
<dbReference type="EMBL" id="LJYW01000001">
    <property type="protein sequence ID" value="KPL52577.1"/>
    <property type="molecule type" value="Genomic_DNA"/>
</dbReference>
<protein>
    <recommendedName>
        <fullName evidence="2">DUF1468 domain-containing protein</fullName>
    </recommendedName>
</protein>
<dbReference type="Pfam" id="PF07331">
    <property type="entry name" value="TctB"/>
    <property type="match status" value="1"/>
</dbReference>
<proteinExistence type="predicted"/>
<evidence type="ECO:0000313" key="3">
    <source>
        <dbReference type="EMBL" id="KPL52577.1"/>
    </source>
</evidence>
<evidence type="ECO:0000256" key="1">
    <source>
        <dbReference type="SAM" id="Phobius"/>
    </source>
</evidence>
<name>A0A0N8GEV5_9HYPH</name>
<gene>
    <name evidence="3" type="ORF">ABB55_10365</name>
</gene>
<feature type="transmembrane region" description="Helical" evidence="1">
    <location>
        <begin position="17"/>
        <end position="34"/>
    </location>
</feature>
<sequence length="163" mass="16779">MQDGSMKPQALRGRPDWRALTVGIGLIAIAAIIERDAGQQTITATYGMGPAAMPHVVSVMLAVLGIGHLITAFLGGLPVPDEGDPIAVGWIALGLASLLGCIAFGGGFILATTLLFALTARAFGRRALFADLAIGLALGVAIHLLFAKILTLSLPAGPIERLF</sequence>
<keyword evidence="1" id="KW-0472">Membrane</keyword>
<accession>A0A0N8GEV5</accession>
<keyword evidence="1" id="KW-1133">Transmembrane helix</keyword>
<organism evidence="3 4">
    <name type="scientific">Prosthecodimorpha hirschii</name>
    <dbReference type="NCBI Taxonomy" id="665126"/>
    <lineage>
        <taxon>Bacteria</taxon>
        <taxon>Pseudomonadati</taxon>
        <taxon>Pseudomonadota</taxon>
        <taxon>Alphaproteobacteria</taxon>
        <taxon>Hyphomicrobiales</taxon>
        <taxon>Ancalomicrobiaceae</taxon>
        <taxon>Prosthecodimorpha</taxon>
    </lineage>
</organism>